<dbReference type="Proteomes" id="UP001595692">
    <property type="component" value="Unassembled WGS sequence"/>
</dbReference>
<gene>
    <name evidence="2" type="ORF">ACFOSS_10410</name>
</gene>
<dbReference type="InterPro" id="IPR024747">
    <property type="entry name" value="Pyridox_Oxase-rel"/>
</dbReference>
<accession>A0ABV8CPR5</accession>
<dbReference type="EMBL" id="JBHSAF010000014">
    <property type="protein sequence ID" value="MFC3913877.1"/>
    <property type="molecule type" value="Genomic_DNA"/>
</dbReference>
<dbReference type="Pfam" id="PF12900">
    <property type="entry name" value="Pyridox_ox_2"/>
    <property type="match status" value="1"/>
</dbReference>
<evidence type="ECO:0000313" key="3">
    <source>
        <dbReference type="Proteomes" id="UP001595692"/>
    </source>
</evidence>
<dbReference type="SUPFAM" id="SSF50475">
    <property type="entry name" value="FMN-binding split barrel"/>
    <property type="match status" value="1"/>
</dbReference>
<dbReference type="PANTHER" id="PTHR34071">
    <property type="entry name" value="5-NITROIMIDAZOLE ANTIBIOTICS RESISTANCE PROTEIN, NIMA-FAMILY-RELATED PROTEIN-RELATED"/>
    <property type="match status" value="1"/>
</dbReference>
<dbReference type="Gene3D" id="2.30.110.10">
    <property type="entry name" value="Electron Transport, Fmn-binding Protein, Chain A"/>
    <property type="match status" value="1"/>
</dbReference>
<reference evidence="3" key="1">
    <citation type="journal article" date="2019" name="Int. J. Syst. Evol. Microbiol.">
        <title>The Global Catalogue of Microorganisms (GCM) 10K type strain sequencing project: providing services to taxonomists for standard genome sequencing and annotation.</title>
        <authorList>
            <consortium name="The Broad Institute Genomics Platform"/>
            <consortium name="The Broad Institute Genome Sequencing Center for Infectious Disease"/>
            <person name="Wu L."/>
            <person name="Ma J."/>
        </authorList>
    </citation>
    <scope>NUCLEOTIDE SEQUENCE [LARGE SCALE GENOMIC DNA]</scope>
    <source>
        <strain evidence="3">CCUG 54939</strain>
    </source>
</reference>
<sequence length="175" mass="19303">MTEHNQQILPPLAAGHPHGAMRREDREITDPAQLQQILSAGHLMYLALASADEPFVLPLFYAYDGEALYFHSARRGTKMALLARNPKVCFCISDYQGVIADNLACNFEARHSTVIGQGLCQLIEDKAQKVAVLDRIVARFSDRHFDYPDASLTATSVVRIQIVAMKGKQHGIAAA</sequence>
<dbReference type="RefSeq" id="WP_377152291.1">
    <property type="nucleotide sequence ID" value="NZ_JBHSAF010000014.1"/>
</dbReference>
<keyword evidence="3" id="KW-1185">Reference proteome</keyword>
<name>A0ABV8CPR5_9GAMM</name>
<comment type="caution">
    <text evidence="2">The sequence shown here is derived from an EMBL/GenBank/DDBJ whole genome shotgun (WGS) entry which is preliminary data.</text>
</comment>
<dbReference type="InterPro" id="IPR012349">
    <property type="entry name" value="Split_barrel_FMN-bd"/>
</dbReference>
<feature type="region of interest" description="Disordered" evidence="1">
    <location>
        <begin position="1"/>
        <end position="24"/>
    </location>
</feature>
<evidence type="ECO:0000256" key="1">
    <source>
        <dbReference type="SAM" id="MobiDB-lite"/>
    </source>
</evidence>
<organism evidence="2 3">
    <name type="scientific">Pseudaeromonas sharmana</name>
    <dbReference type="NCBI Taxonomy" id="328412"/>
    <lineage>
        <taxon>Bacteria</taxon>
        <taxon>Pseudomonadati</taxon>
        <taxon>Pseudomonadota</taxon>
        <taxon>Gammaproteobacteria</taxon>
        <taxon>Aeromonadales</taxon>
        <taxon>Aeromonadaceae</taxon>
        <taxon>Pseudaeromonas</taxon>
    </lineage>
</organism>
<dbReference type="PANTHER" id="PTHR34071:SF2">
    <property type="entry name" value="FLAVIN-NUCLEOTIDE-BINDING PROTEIN"/>
    <property type="match status" value="1"/>
</dbReference>
<protein>
    <submittedName>
        <fullName evidence="2">Pyridoxamine 5'-phosphate oxidase family protein</fullName>
    </submittedName>
</protein>
<proteinExistence type="predicted"/>
<evidence type="ECO:0000313" key="2">
    <source>
        <dbReference type="EMBL" id="MFC3913877.1"/>
    </source>
</evidence>